<evidence type="ECO:0000256" key="1">
    <source>
        <dbReference type="SAM" id="SignalP"/>
    </source>
</evidence>
<dbReference type="EMBL" id="JABXXQ010000385">
    <property type="protein sequence ID" value="NVN31473.1"/>
    <property type="molecule type" value="Genomic_DNA"/>
</dbReference>
<protein>
    <submittedName>
        <fullName evidence="2">Uncharacterized protein</fullName>
    </submittedName>
</protein>
<dbReference type="PROSITE" id="PS51257">
    <property type="entry name" value="PROKAR_LIPOPROTEIN"/>
    <property type="match status" value="1"/>
</dbReference>
<proteinExistence type="predicted"/>
<organism evidence="2 3">
    <name type="scientific">Endobacter medicaginis</name>
    <dbReference type="NCBI Taxonomy" id="1181271"/>
    <lineage>
        <taxon>Bacteria</taxon>
        <taxon>Pseudomonadati</taxon>
        <taxon>Pseudomonadota</taxon>
        <taxon>Alphaproteobacteria</taxon>
        <taxon>Acetobacterales</taxon>
        <taxon>Acetobacteraceae</taxon>
        <taxon>Endobacter</taxon>
    </lineage>
</organism>
<gene>
    <name evidence="2" type="ORF">HUK83_14190</name>
</gene>
<feature type="signal peptide" evidence="1">
    <location>
        <begin position="1"/>
        <end position="23"/>
    </location>
</feature>
<comment type="caution">
    <text evidence="2">The sequence shown here is derived from an EMBL/GenBank/DDBJ whole genome shotgun (WGS) entry which is preliminary data.</text>
</comment>
<keyword evidence="1" id="KW-0732">Signal</keyword>
<evidence type="ECO:0000313" key="2">
    <source>
        <dbReference type="EMBL" id="NVN31473.1"/>
    </source>
</evidence>
<sequence length="55" mass="5113">MTATAIRPALIAGAVVLCTTLTACNPYSPGQRAVGGGLIGAGTGAAVAGATRGNA</sequence>
<dbReference type="AlphaFoldDB" id="A0A850NPJ5"/>
<reference evidence="2 3" key="1">
    <citation type="submission" date="2020-06" db="EMBL/GenBank/DDBJ databases">
        <title>Description of novel acetic acid bacteria.</title>
        <authorList>
            <person name="Sombolestani A."/>
        </authorList>
    </citation>
    <scope>NUCLEOTIDE SEQUENCE [LARGE SCALE GENOMIC DNA]</scope>
    <source>
        <strain evidence="2 3">LMG 26838</strain>
    </source>
</reference>
<dbReference type="Proteomes" id="UP000565205">
    <property type="component" value="Unassembled WGS sequence"/>
</dbReference>
<accession>A0A850NPJ5</accession>
<name>A0A850NPJ5_9PROT</name>
<feature type="chain" id="PRO_5032636329" evidence="1">
    <location>
        <begin position="24"/>
        <end position="55"/>
    </location>
</feature>
<feature type="non-terminal residue" evidence="2">
    <location>
        <position position="55"/>
    </location>
</feature>
<evidence type="ECO:0000313" key="3">
    <source>
        <dbReference type="Proteomes" id="UP000565205"/>
    </source>
</evidence>